<evidence type="ECO:0000259" key="2">
    <source>
        <dbReference type="PROSITE" id="PS51192"/>
    </source>
</evidence>
<protein>
    <submittedName>
        <fullName evidence="4">DEAD/DEAH box helicase family protein</fullName>
    </submittedName>
</protein>
<dbReference type="InterPro" id="IPR013663">
    <property type="entry name" value="Helicase_SWF/SNF/SWI_bac"/>
</dbReference>
<dbReference type="RefSeq" id="WP_162331798.1">
    <property type="nucleotide sequence ID" value="NZ_CP048113.1"/>
</dbReference>
<gene>
    <name evidence="4" type="ORF">GWR21_11000</name>
</gene>
<dbReference type="InterPro" id="IPR000330">
    <property type="entry name" value="SNF2_N"/>
</dbReference>
<dbReference type="CDD" id="cd18012">
    <property type="entry name" value="DEXQc_arch_SWI2_SNF2"/>
    <property type="match status" value="1"/>
</dbReference>
<evidence type="ECO:0000313" key="4">
    <source>
        <dbReference type="EMBL" id="QHS60105.1"/>
    </source>
</evidence>
<dbReference type="GO" id="GO:0016787">
    <property type="term" value="F:hydrolase activity"/>
    <property type="evidence" value="ECO:0007669"/>
    <property type="project" value="UniProtKB-KW"/>
</dbReference>
<dbReference type="CDD" id="cd18793">
    <property type="entry name" value="SF2_C_SNF"/>
    <property type="match status" value="1"/>
</dbReference>
<sequence>MGKTITQGSNNKNKVTPVLLLELQSNHPEPVKISAGMLKEDVSGRTCQRVPLNDKKSLAIFNTLPAGVQHLLQPCTQESMVYKELQLKEKFRDHPVRSLTQQQYVHEGMQQYLYHTLQQLRPLTPVLPWYTMITDDSMLMKNTRPATVNNFPPLLSFELKRSATGALRVVAIVTINGQVQPLTNFEHYGFLLRKEGELFILPPAAAITLEQFPGGIKEIPAGEEEQFIADVLPVLSTQYTVNKSILLQKEILDTPPACNIWLSELNKSFLVLTPQWQYGDFHIEDSKDPIVLKTAGDVQYEIRRDMEAEKEMITFIRGLHPRFAQQRNGYFYLPFADAEKSQWLVKCYRKLTDRNIGVYGMDQLKHFRYNTSIPVMDVRWHSDDKDTFDLEIDVRYGDVPVALTDIQKALQHRQPHLLLKDGTIGVIPDEWLHKQDLLWKLGQVNKDRLKLSRLHFTVAQEMLEARETPAQAQTLEKLKRLQAQPSGQFPVPAAIQAQLRNYQQGGFEWMCLLDAMRWGGCLADDMGLGKTLQTITFLQHLSEKYPGETHLVVCPTSLIYNWESELQKFAPGLRYTVYHGSNRQYSANNWKQYQLVITSYGTVRSDTAIFNSQVFGYVVLDESQVIKNPASQTTRALQLLQCRNRLILSGTPIQNNTMDLYAQMNFANPGLLGNQSFFKSEFALPIDKYADAEKAGRLRKLIYPFLLRRTKEQIAQDLPDKTEIIMWCEMGEEQRKAYNRTRDMYKEKLLKRINEDGMAASTIYVLEGLTRLRQICNAPQLVEQEAHVTESVKLDELMREISENTGAHKVLVFSQFTGMLQLISKSMENEGLPFLYLDGSTKAETRQQLVQQFQADEKVRVFLISLKAGGVGLTLTAADYVYLVDPWWNPAAEQQAIDRTHRIGQQNKVFAYKMICKDSVEEKILALQERKKMIADDLISEDTGFVKKLTEDDVAFLFS</sequence>
<dbReference type="GO" id="GO:0005524">
    <property type="term" value="F:ATP binding"/>
    <property type="evidence" value="ECO:0007669"/>
    <property type="project" value="InterPro"/>
</dbReference>
<keyword evidence="1" id="KW-0378">Hydrolase</keyword>
<keyword evidence="4" id="KW-0547">Nucleotide-binding</keyword>
<dbReference type="InterPro" id="IPR049730">
    <property type="entry name" value="SNF2/RAD54-like_C"/>
</dbReference>
<keyword evidence="4" id="KW-0067">ATP-binding</keyword>
<dbReference type="InterPro" id="IPR001650">
    <property type="entry name" value="Helicase_C-like"/>
</dbReference>
<dbReference type="PROSITE" id="PS51192">
    <property type="entry name" value="HELICASE_ATP_BIND_1"/>
    <property type="match status" value="1"/>
</dbReference>
<feature type="domain" description="Helicase ATP-binding" evidence="2">
    <location>
        <begin position="511"/>
        <end position="670"/>
    </location>
</feature>
<accession>A0A6B9ZG86</accession>
<dbReference type="InterPro" id="IPR038718">
    <property type="entry name" value="SNF2-like_sf"/>
</dbReference>
<organism evidence="4 5">
    <name type="scientific">Chitinophaga agri</name>
    <dbReference type="NCBI Taxonomy" id="2703787"/>
    <lineage>
        <taxon>Bacteria</taxon>
        <taxon>Pseudomonadati</taxon>
        <taxon>Bacteroidota</taxon>
        <taxon>Chitinophagia</taxon>
        <taxon>Chitinophagales</taxon>
        <taxon>Chitinophagaceae</taxon>
        <taxon>Chitinophaga</taxon>
    </lineage>
</organism>
<dbReference type="Proteomes" id="UP000476411">
    <property type="component" value="Chromosome"/>
</dbReference>
<dbReference type="GO" id="GO:0004386">
    <property type="term" value="F:helicase activity"/>
    <property type="evidence" value="ECO:0007669"/>
    <property type="project" value="UniProtKB-KW"/>
</dbReference>
<dbReference type="Gene3D" id="3.40.50.10810">
    <property type="entry name" value="Tandem AAA-ATPase domain"/>
    <property type="match status" value="1"/>
</dbReference>
<dbReference type="Pfam" id="PF08455">
    <property type="entry name" value="SNF2_assoc"/>
    <property type="match status" value="1"/>
</dbReference>
<dbReference type="SMART" id="SM00487">
    <property type="entry name" value="DEXDc"/>
    <property type="match status" value="1"/>
</dbReference>
<keyword evidence="4" id="KW-0347">Helicase</keyword>
<dbReference type="PROSITE" id="PS51194">
    <property type="entry name" value="HELICASE_CTER"/>
    <property type="match status" value="1"/>
</dbReference>
<dbReference type="AlphaFoldDB" id="A0A6B9ZG86"/>
<name>A0A6B9ZG86_9BACT</name>
<dbReference type="Pfam" id="PF00271">
    <property type="entry name" value="Helicase_C"/>
    <property type="match status" value="1"/>
</dbReference>
<dbReference type="EMBL" id="CP048113">
    <property type="protein sequence ID" value="QHS60105.1"/>
    <property type="molecule type" value="Genomic_DNA"/>
</dbReference>
<keyword evidence="5" id="KW-1185">Reference proteome</keyword>
<evidence type="ECO:0000259" key="3">
    <source>
        <dbReference type="PROSITE" id="PS51194"/>
    </source>
</evidence>
<dbReference type="SMART" id="SM00490">
    <property type="entry name" value="HELICc"/>
    <property type="match status" value="1"/>
</dbReference>
<evidence type="ECO:0000313" key="5">
    <source>
        <dbReference type="Proteomes" id="UP000476411"/>
    </source>
</evidence>
<dbReference type="InterPro" id="IPR014001">
    <property type="entry name" value="Helicase_ATP-bd"/>
</dbReference>
<dbReference type="SUPFAM" id="SSF52540">
    <property type="entry name" value="P-loop containing nucleoside triphosphate hydrolases"/>
    <property type="match status" value="2"/>
</dbReference>
<dbReference type="KEGG" id="chih:GWR21_11000"/>
<reference evidence="4 5" key="1">
    <citation type="submission" date="2020-01" db="EMBL/GenBank/DDBJ databases">
        <title>Complete genome sequence of Chitinophaga sp. H33E-04 isolated from quinoa roots.</title>
        <authorList>
            <person name="Weon H.-Y."/>
            <person name="Lee S.A."/>
        </authorList>
    </citation>
    <scope>NUCLEOTIDE SEQUENCE [LARGE SCALE GENOMIC DNA]</scope>
    <source>
        <strain evidence="4 5">H33E-04</strain>
    </source>
</reference>
<feature type="domain" description="Helicase C-terminal" evidence="3">
    <location>
        <begin position="793"/>
        <end position="950"/>
    </location>
</feature>
<proteinExistence type="predicted"/>
<evidence type="ECO:0000256" key="1">
    <source>
        <dbReference type="ARBA" id="ARBA00022801"/>
    </source>
</evidence>
<dbReference type="InterPro" id="IPR027417">
    <property type="entry name" value="P-loop_NTPase"/>
</dbReference>
<dbReference type="Pfam" id="PF00176">
    <property type="entry name" value="SNF2-rel_dom"/>
    <property type="match status" value="1"/>
</dbReference>
<dbReference type="PANTHER" id="PTHR10799">
    <property type="entry name" value="SNF2/RAD54 HELICASE FAMILY"/>
    <property type="match status" value="1"/>
</dbReference>
<dbReference type="Gene3D" id="3.40.50.300">
    <property type="entry name" value="P-loop containing nucleotide triphosphate hydrolases"/>
    <property type="match status" value="1"/>
</dbReference>